<protein>
    <submittedName>
        <fullName evidence="1">Uncharacterized protein</fullName>
    </submittedName>
</protein>
<sequence length="63" mass="7276">MYQNILLPHPNPPLYKGREPDFIVSLLYKEGLRGVIRLVVQAFELKLTIMGNRVPIQMRIAIT</sequence>
<evidence type="ECO:0000313" key="2">
    <source>
        <dbReference type="Proteomes" id="UP000252085"/>
    </source>
</evidence>
<dbReference type="EMBL" id="LXQE01000085">
    <property type="protein sequence ID" value="RCJ40001.1"/>
    <property type="molecule type" value="Genomic_DNA"/>
</dbReference>
<accession>A0A367RVY3</accession>
<comment type="caution">
    <text evidence="1">The sequence shown here is derived from an EMBL/GenBank/DDBJ whole genome shotgun (WGS) entry which is preliminary data.</text>
</comment>
<gene>
    <name evidence="1" type="ORF">A6769_05460</name>
</gene>
<dbReference type="Proteomes" id="UP000252085">
    <property type="component" value="Unassembled WGS sequence"/>
</dbReference>
<reference evidence="1 2" key="1">
    <citation type="submission" date="2016-04" db="EMBL/GenBank/DDBJ databases">
        <authorList>
            <person name="Evans L.H."/>
            <person name="Alamgir A."/>
            <person name="Owens N."/>
            <person name="Weber N.D."/>
            <person name="Virtaneva K."/>
            <person name="Barbian K."/>
            <person name="Babar A."/>
            <person name="Rosenke K."/>
        </authorList>
    </citation>
    <scope>NUCLEOTIDE SEQUENCE [LARGE SCALE GENOMIC DNA]</scope>
    <source>
        <strain evidence="1">NIES-2108</strain>
    </source>
</reference>
<dbReference type="AlphaFoldDB" id="A0A367RVY3"/>
<name>A0A367RVY3_NOSPU</name>
<organism evidence="1 2">
    <name type="scientific">Nostoc punctiforme NIES-2108</name>
    <dbReference type="NCBI Taxonomy" id="1356359"/>
    <lineage>
        <taxon>Bacteria</taxon>
        <taxon>Bacillati</taxon>
        <taxon>Cyanobacteriota</taxon>
        <taxon>Cyanophyceae</taxon>
        <taxon>Nostocales</taxon>
        <taxon>Nostocaceae</taxon>
        <taxon>Nostoc</taxon>
    </lineage>
</organism>
<proteinExistence type="predicted"/>
<evidence type="ECO:0000313" key="1">
    <source>
        <dbReference type="EMBL" id="RCJ40001.1"/>
    </source>
</evidence>